<evidence type="ECO:0000313" key="5">
    <source>
        <dbReference type="Proteomes" id="UP000236248"/>
    </source>
</evidence>
<dbReference type="AlphaFoldDB" id="A0A2K5AT25"/>
<dbReference type="KEGG" id="ncv:NCAV_1606"/>
<dbReference type="GO" id="GO:0004658">
    <property type="term" value="F:propionyl-CoA carboxylase activity"/>
    <property type="evidence" value="ECO:0007669"/>
    <property type="project" value="UniProtKB-EC"/>
</dbReference>
<protein>
    <submittedName>
        <fullName evidence="4">Acetyl-CoA/ propionyl-CoA carboxylase, carboxyltransferase subunit</fullName>
        <ecNumber evidence="4">6.4.1.3</ecNumber>
    </submittedName>
</protein>
<dbReference type="GO" id="GO:0006633">
    <property type="term" value="P:fatty acid biosynthetic process"/>
    <property type="evidence" value="ECO:0007669"/>
    <property type="project" value="InterPro"/>
</dbReference>
<comment type="similarity">
    <text evidence="1">Belongs to the AccD/PCCB family.</text>
</comment>
<keyword evidence="4" id="KW-0436">Ligase</keyword>
<dbReference type="InterPro" id="IPR011763">
    <property type="entry name" value="COA_CT_C"/>
</dbReference>
<dbReference type="EMBL" id="LT981265">
    <property type="protein sequence ID" value="SPC34769.1"/>
    <property type="molecule type" value="Genomic_DNA"/>
</dbReference>
<dbReference type="Gene3D" id="3.90.226.10">
    <property type="entry name" value="2-enoyl-CoA Hydratase, Chain A, domain 1"/>
    <property type="match status" value="2"/>
</dbReference>
<dbReference type="PROSITE" id="PS50989">
    <property type="entry name" value="COA_CT_CTER"/>
    <property type="match status" value="1"/>
</dbReference>
<dbReference type="InterPro" id="IPR029045">
    <property type="entry name" value="ClpP/crotonase-like_dom_sf"/>
</dbReference>
<organism evidence="4 5">
    <name type="scientific">Candidatus Nitrosocaldus cavascurensis</name>
    <dbReference type="NCBI Taxonomy" id="2058097"/>
    <lineage>
        <taxon>Archaea</taxon>
        <taxon>Nitrososphaerota</taxon>
        <taxon>Nitrososphaeria</taxon>
        <taxon>Candidatus Nitrosocaldales</taxon>
        <taxon>Candidatus Nitrosocaldaceae</taxon>
        <taxon>Candidatus Nitrosocaldus</taxon>
    </lineage>
</organism>
<reference evidence="5" key="1">
    <citation type="submission" date="2018-01" db="EMBL/GenBank/DDBJ databases">
        <authorList>
            <person name="Kerou L M."/>
        </authorList>
    </citation>
    <scope>NUCLEOTIDE SEQUENCE [LARGE SCALE GENOMIC DNA]</scope>
    <source>
        <strain evidence="5">SCU2</strain>
    </source>
</reference>
<evidence type="ECO:0000313" key="4">
    <source>
        <dbReference type="EMBL" id="SPC34769.1"/>
    </source>
</evidence>
<dbReference type="FunFam" id="3.90.226.10:FF:000016">
    <property type="entry name" value="Propionyl-CoA carboxylase, beta subunit"/>
    <property type="match status" value="1"/>
</dbReference>
<dbReference type="GO" id="GO:0003989">
    <property type="term" value="F:acetyl-CoA carboxylase activity"/>
    <property type="evidence" value="ECO:0007669"/>
    <property type="project" value="InterPro"/>
</dbReference>
<evidence type="ECO:0000256" key="1">
    <source>
        <dbReference type="ARBA" id="ARBA00006102"/>
    </source>
</evidence>
<feature type="domain" description="CoA carboxyltransferase N-terminal" evidence="2">
    <location>
        <begin position="4"/>
        <end position="260"/>
    </location>
</feature>
<dbReference type="GO" id="GO:0009317">
    <property type="term" value="C:acetyl-CoA carboxylase complex"/>
    <property type="evidence" value="ECO:0007669"/>
    <property type="project" value="InterPro"/>
</dbReference>
<gene>
    <name evidence="4" type="primary">accB</name>
    <name evidence="4" type="ORF">NCAV_1606</name>
</gene>
<dbReference type="PROSITE" id="PS50980">
    <property type="entry name" value="COA_CT_NTER"/>
    <property type="match status" value="1"/>
</dbReference>
<dbReference type="EC" id="6.4.1.3" evidence="4"/>
<dbReference type="PANTHER" id="PTHR43842">
    <property type="entry name" value="PROPIONYL-COA CARBOXYLASE BETA CHAIN"/>
    <property type="match status" value="1"/>
</dbReference>
<accession>A0A2K5AT25</accession>
<dbReference type="SUPFAM" id="SSF52096">
    <property type="entry name" value="ClpP/crotonase"/>
    <property type="match status" value="2"/>
</dbReference>
<evidence type="ECO:0000259" key="3">
    <source>
        <dbReference type="PROSITE" id="PS50989"/>
    </source>
</evidence>
<sequence length="517" mass="57116">MYVHQDKQERLAQLNKIAESGGGEEKLKEQHAKGKLSARERISLLLDPGSFVELDKFVVTRSRDFGLDQKRFYGDAVITGYGTINGRQVFIYAQDFTVLGGSLGEMSGRKIAKIMDHAMHVGCPIIGMIDSGGARIQEGVLSLAGYGEIFYRNTLASGVVPQITISVGPCAGGAVYSPAITDFVIMVDKISYMFVTGPEVVKAALGEETTFEELGGAYTHAKYSGVAHFVARDEYECMDIVKRLLSYLPQNNMEEPPAIEPTDDPNRIDAKLADIVPENPFEPYDMKEIVKSVVDNNEFFEVHELWAPNAIVGFARLNGKSVGIIANQPMHLSGSLDIDSSNKIARFIRTCDCFNIPIVTFVDTPGYLPGIEQEHHGIIRHGSKVLFAYSEATVPKITVIVGKAYGGAYIAMGSKHLRIDYNFAWPTAEIAVMGPEAAVNIIFRKELAKAENKEELRKKFIEEYKAKFANPYIAAEHGYIDAVIDPIETRPMLIKALESLSNKREGRPFKKHGNINL</sequence>
<dbReference type="Proteomes" id="UP000236248">
    <property type="component" value="Chromosome NCAV"/>
</dbReference>
<keyword evidence="4" id="KW-0808">Transferase</keyword>
<dbReference type="InterPro" id="IPR011762">
    <property type="entry name" value="COA_CT_N"/>
</dbReference>
<dbReference type="InterPro" id="IPR034733">
    <property type="entry name" value="AcCoA_carboxyl_beta"/>
</dbReference>
<feature type="domain" description="CoA carboxyltransferase C-terminal" evidence="3">
    <location>
        <begin position="267"/>
        <end position="499"/>
    </location>
</feature>
<dbReference type="PRINTS" id="PR01070">
    <property type="entry name" value="ACCCTRFRASEB"/>
</dbReference>
<dbReference type="InterPro" id="IPR000438">
    <property type="entry name" value="Acetyl_CoA_COase_Trfase_b_su"/>
</dbReference>
<evidence type="ECO:0000259" key="2">
    <source>
        <dbReference type="PROSITE" id="PS50980"/>
    </source>
</evidence>
<proteinExistence type="inferred from homology"/>
<dbReference type="InterPro" id="IPR051047">
    <property type="entry name" value="AccD/PCCB"/>
</dbReference>
<name>A0A2K5AT25_9ARCH</name>
<keyword evidence="5" id="KW-1185">Reference proteome</keyword>
<dbReference type="Pfam" id="PF01039">
    <property type="entry name" value="Carboxyl_trans"/>
    <property type="match status" value="1"/>
</dbReference>
<dbReference type="GO" id="GO:0016740">
    <property type="term" value="F:transferase activity"/>
    <property type="evidence" value="ECO:0007669"/>
    <property type="project" value="UniProtKB-KW"/>
</dbReference>
<dbReference type="PANTHER" id="PTHR43842:SF2">
    <property type="entry name" value="PROPIONYL-COA CARBOXYLASE BETA CHAIN, MITOCHONDRIAL"/>
    <property type="match status" value="1"/>
</dbReference>
<dbReference type="FunFam" id="3.90.226.10:FF:000017">
    <property type="entry name" value="Propionyl-CoA carboxylase subunit beta 5"/>
    <property type="match status" value="1"/>
</dbReference>